<dbReference type="InterPro" id="IPR006068">
    <property type="entry name" value="ATPase_P-typ_cation-transptr_C"/>
</dbReference>
<evidence type="ECO:0000256" key="1">
    <source>
        <dbReference type="ARBA" id="ARBA00004141"/>
    </source>
</evidence>
<evidence type="ECO:0000256" key="5">
    <source>
        <dbReference type="ARBA" id="ARBA00022967"/>
    </source>
</evidence>
<dbReference type="SUPFAM" id="SSF81653">
    <property type="entry name" value="Calcium ATPase, transduction domain A"/>
    <property type="match status" value="1"/>
</dbReference>
<dbReference type="SMART" id="SM00831">
    <property type="entry name" value="Cation_ATPase_N"/>
    <property type="match status" value="1"/>
</dbReference>
<name>A0A345E5U8_9EURY</name>
<dbReference type="SUPFAM" id="SSF81660">
    <property type="entry name" value="Metal cation-transporting ATPase, ATP-binding domain N"/>
    <property type="match status" value="1"/>
</dbReference>
<dbReference type="PRINTS" id="PR00119">
    <property type="entry name" value="CATATPASE"/>
</dbReference>
<proteinExistence type="predicted"/>
<evidence type="ECO:0000256" key="3">
    <source>
        <dbReference type="ARBA" id="ARBA00022741"/>
    </source>
</evidence>
<keyword evidence="12" id="KW-1185">Reference proteome</keyword>
<dbReference type="KEGG" id="haj:DU500_14665"/>
<dbReference type="InterPro" id="IPR059000">
    <property type="entry name" value="ATPase_P-type_domA"/>
</dbReference>
<accession>A0A345E5U8</accession>
<keyword evidence="5" id="KW-1278">Translocase</keyword>
<evidence type="ECO:0000256" key="8">
    <source>
        <dbReference type="SAM" id="MobiDB-lite"/>
    </source>
</evidence>
<feature type="transmembrane region" description="Helical" evidence="9">
    <location>
        <begin position="92"/>
        <end position="112"/>
    </location>
</feature>
<feature type="transmembrane region" description="Helical" evidence="9">
    <location>
        <begin position="68"/>
        <end position="86"/>
    </location>
</feature>
<keyword evidence="3" id="KW-0547">Nucleotide-binding</keyword>
<feature type="transmembrane region" description="Helical" evidence="9">
    <location>
        <begin position="790"/>
        <end position="810"/>
    </location>
</feature>
<dbReference type="AlphaFoldDB" id="A0A345E5U8"/>
<comment type="subcellular location">
    <subcellularLocation>
        <location evidence="1">Membrane</location>
        <topology evidence="1">Multi-pass membrane protein</topology>
    </subcellularLocation>
</comment>
<dbReference type="InterPro" id="IPR001757">
    <property type="entry name" value="P_typ_ATPase"/>
</dbReference>
<feature type="transmembrane region" description="Helical" evidence="9">
    <location>
        <begin position="284"/>
        <end position="312"/>
    </location>
</feature>
<evidence type="ECO:0000256" key="7">
    <source>
        <dbReference type="ARBA" id="ARBA00023136"/>
    </source>
</evidence>
<keyword evidence="7 9" id="KW-0472">Membrane</keyword>
<dbReference type="EMBL" id="CP031150">
    <property type="protein sequence ID" value="AXG07570.1"/>
    <property type="molecule type" value="Genomic_DNA"/>
</dbReference>
<dbReference type="Gene3D" id="1.20.1110.10">
    <property type="entry name" value="Calcium-transporting ATPase, transmembrane domain"/>
    <property type="match status" value="1"/>
</dbReference>
<evidence type="ECO:0000259" key="10">
    <source>
        <dbReference type="SMART" id="SM00831"/>
    </source>
</evidence>
<dbReference type="SFLD" id="SFLDG00002">
    <property type="entry name" value="C1.7:_P-type_atpase_like"/>
    <property type="match status" value="1"/>
</dbReference>
<evidence type="ECO:0000313" key="12">
    <source>
        <dbReference type="Proteomes" id="UP000253273"/>
    </source>
</evidence>
<dbReference type="InterPro" id="IPR008250">
    <property type="entry name" value="ATPase_P-typ_transduc_dom_A_sf"/>
</dbReference>
<dbReference type="SFLD" id="SFLDF00027">
    <property type="entry name" value="p-type_atpase"/>
    <property type="match status" value="1"/>
</dbReference>
<feature type="domain" description="Cation-transporting P-type ATPase N-terminal" evidence="10">
    <location>
        <begin position="12"/>
        <end position="85"/>
    </location>
</feature>
<dbReference type="Pfam" id="PF00690">
    <property type="entry name" value="Cation_ATPase_N"/>
    <property type="match status" value="1"/>
</dbReference>
<evidence type="ECO:0000256" key="4">
    <source>
        <dbReference type="ARBA" id="ARBA00022840"/>
    </source>
</evidence>
<keyword evidence="6 9" id="KW-1133">Transmembrane helix</keyword>
<dbReference type="GO" id="GO:0016887">
    <property type="term" value="F:ATP hydrolysis activity"/>
    <property type="evidence" value="ECO:0007669"/>
    <property type="project" value="InterPro"/>
</dbReference>
<dbReference type="InterPro" id="IPR023298">
    <property type="entry name" value="ATPase_P-typ_TM_dom_sf"/>
</dbReference>
<dbReference type="SUPFAM" id="SSF56784">
    <property type="entry name" value="HAD-like"/>
    <property type="match status" value="1"/>
</dbReference>
<feature type="transmembrane region" description="Helical" evidence="9">
    <location>
        <begin position="816"/>
        <end position="836"/>
    </location>
</feature>
<dbReference type="SUPFAM" id="SSF81665">
    <property type="entry name" value="Calcium ATPase, transmembrane domain M"/>
    <property type="match status" value="1"/>
</dbReference>
<dbReference type="Gene3D" id="3.40.1110.10">
    <property type="entry name" value="Calcium-transporting ATPase, cytoplasmic domain N"/>
    <property type="match status" value="1"/>
</dbReference>
<evidence type="ECO:0000256" key="2">
    <source>
        <dbReference type="ARBA" id="ARBA00022692"/>
    </source>
</evidence>
<dbReference type="Gene3D" id="3.40.50.1000">
    <property type="entry name" value="HAD superfamily/HAD-like"/>
    <property type="match status" value="1"/>
</dbReference>
<feature type="region of interest" description="Disordered" evidence="8">
    <location>
        <begin position="177"/>
        <end position="197"/>
    </location>
</feature>
<dbReference type="RefSeq" id="WP_114586695.1">
    <property type="nucleotide sequence ID" value="NZ_CP031150.1"/>
</dbReference>
<dbReference type="PRINTS" id="PR00121">
    <property type="entry name" value="NAKATPASE"/>
</dbReference>
<evidence type="ECO:0000313" key="11">
    <source>
        <dbReference type="EMBL" id="AXG07570.1"/>
    </source>
</evidence>
<dbReference type="OrthoDB" id="8588at2157"/>
<dbReference type="GO" id="GO:0005524">
    <property type="term" value="F:ATP binding"/>
    <property type="evidence" value="ECO:0007669"/>
    <property type="project" value="UniProtKB-KW"/>
</dbReference>
<keyword evidence="2 9" id="KW-0812">Transmembrane</keyword>
<reference evidence="11 12" key="1">
    <citation type="submission" date="2018-07" db="EMBL/GenBank/DDBJ databases">
        <title>Genome sequences of Haloplanus sp. CBA1113.</title>
        <authorList>
            <person name="Kim Y.B."/>
            <person name="Roh S.W."/>
        </authorList>
    </citation>
    <scope>NUCLEOTIDE SEQUENCE [LARGE SCALE GENOMIC DNA]</scope>
    <source>
        <strain evidence="11 12">CBA1113</strain>
    </source>
</reference>
<dbReference type="Pfam" id="PF13246">
    <property type="entry name" value="Cation_ATPase"/>
    <property type="match status" value="1"/>
</dbReference>
<feature type="transmembrane region" description="Helical" evidence="9">
    <location>
        <begin position="887"/>
        <end position="905"/>
    </location>
</feature>
<dbReference type="InterPro" id="IPR036412">
    <property type="entry name" value="HAD-like_sf"/>
</dbReference>
<dbReference type="InterPro" id="IPR018303">
    <property type="entry name" value="ATPase_P-typ_P_site"/>
</dbReference>
<dbReference type="Pfam" id="PF00689">
    <property type="entry name" value="Cation_ATPase_C"/>
    <property type="match status" value="1"/>
</dbReference>
<dbReference type="Pfam" id="PF00122">
    <property type="entry name" value="E1-E2_ATPase"/>
    <property type="match status" value="1"/>
</dbReference>
<dbReference type="InterPro" id="IPR044492">
    <property type="entry name" value="P_typ_ATPase_HD_dom"/>
</dbReference>
<feature type="transmembrane region" description="Helical" evidence="9">
    <location>
        <begin position="260"/>
        <end position="278"/>
    </location>
</feature>
<gene>
    <name evidence="11" type="ORF">DU500_14665</name>
</gene>
<dbReference type="InterPro" id="IPR004014">
    <property type="entry name" value="ATPase_P-typ_cation-transptr_N"/>
</dbReference>
<feature type="transmembrane region" description="Helical" evidence="9">
    <location>
        <begin position="739"/>
        <end position="762"/>
    </location>
</feature>
<dbReference type="PROSITE" id="PS00154">
    <property type="entry name" value="ATPASE_E1_E2"/>
    <property type="match status" value="1"/>
</dbReference>
<dbReference type="GeneID" id="37284652"/>
<dbReference type="SFLD" id="SFLDS00003">
    <property type="entry name" value="Haloacid_Dehalogenase"/>
    <property type="match status" value="1"/>
</dbReference>
<organism evidence="11 12">
    <name type="scientific">Haloplanus rubicundus</name>
    <dbReference type="NCBI Taxonomy" id="1547898"/>
    <lineage>
        <taxon>Archaea</taxon>
        <taxon>Methanobacteriati</taxon>
        <taxon>Methanobacteriota</taxon>
        <taxon>Stenosarchaea group</taxon>
        <taxon>Halobacteria</taxon>
        <taxon>Halobacteriales</taxon>
        <taxon>Haloferacaceae</taxon>
        <taxon>Haloplanus</taxon>
    </lineage>
</organism>
<keyword evidence="4" id="KW-0067">ATP-binding</keyword>
<protein>
    <submittedName>
        <fullName evidence="11">Cation-transporting P-type ATPase</fullName>
    </submittedName>
</protein>
<feature type="transmembrane region" description="Helical" evidence="9">
    <location>
        <begin position="848"/>
        <end position="867"/>
    </location>
</feature>
<dbReference type="InterPro" id="IPR023214">
    <property type="entry name" value="HAD_sf"/>
</dbReference>
<dbReference type="InterPro" id="IPR023299">
    <property type="entry name" value="ATPase_P-typ_cyto_dom_N"/>
</dbReference>
<sequence>MSAQPVPDDDVAWHGLSVAEAVDRLETDTAGLDADEARARLDAYGPNDIVATEDVSPLRIFLSQFRDFLVYLLVLAALLSLGIGLLPGSDPHYADAALILLILLANGVFGFVQDYRAERSIAALRELSAPEATVLRDGDPVTVDATAVVPGDVLVLEGGDAVPADARLVDAAGMGTDESALTGESTSVSKSVDPVDPDTPLAERTDMVYMNTSVVTGRGRAVVVRTGMDTEVGSIATQIESAPDDPTPFQAEVDHLGRQIGYGVLLLITVVAAVQFAFTAASPLTVLLVGVTLAVAAVPEGLPAVVTFTLALGSRRLVERNALVRRLPVVESLGSVDTILTDKTGTLTENRMTVTRLYAGGETYALDEAASDSALLPAGSGGETALANGSAAVAGSIVSVLRCGALCNNATRTPDAETTHRGDPTEVALLTAAADAGIEADAERVRELPFTSERGHMTVVVDDDPLTAYTKGAPEVVLDRCDRVLEDGSVSPLTDEKRAAILETNRSFAGDALRVLGFASKAIDDPDASDDDIERGMVFLGLQGMLDPAREEVPGAVADCRDAGIRVVMVTGDNVETAKAIGADVGFDPTGALTGREIEDYSDAELRHAVEEVEVFARVSPDHKVRVLRALQANDHTVAMTGDGVNDAPALRTADVGIAMGQRGTDVARGASDMILQDDNFATIRDAIAEGRGVFDNVRKFVNYLLSANAGEVLVVFLGVLLGTALFPGVFTTGAEALVLTPVMLLWINLVTDGLPALALGADPKADGVLERPPRPPDESVIDRRTMVSIAAIGVVMTATGLALFFYSLATVADLVRAQTLLFTFLVVVEVVRIQVIRSRYDLSILSNPWLLGAIAVTLLLQLLVLYTPLADAFAVQPLSLGDWAPVTVAFAGFLLLNLGVRDFLDRSLRPPSERDGAS</sequence>
<evidence type="ECO:0000256" key="6">
    <source>
        <dbReference type="ARBA" id="ARBA00022989"/>
    </source>
</evidence>
<dbReference type="PANTHER" id="PTHR42861">
    <property type="entry name" value="CALCIUM-TRANSPORTING ATPASE"/>
    <property type="match status" value="1"/>
</dbReference>
<evidence type="ECO:0000256" key="9">
    <source>
        <dbReference type="SAM" id="Phobius"/>
    </source>
</evidence>
<dbReference type="NCBIfam" id="TIGR01494">
    <property type="entry name" value="ATPase_P-type"/>
    <property type="match status" value="2"/>
</dbReference>
<dbReference type="Gene3D" id="2.70.150.10">
    <property type="entry name" value="Calcium-transporting ATPase, cytoplasmic transduction domain A"/>
    <property type="match status" value="1"/>
</dbReference>
<dbReference type="Proteomes" id="UP000253273">
    <property type="component" value="Chromosome"/>
</dbReference>
<feature type="transmembrane region" description="Helical" evidence="9">
    <location>
        <begin position="701"/>
        <end position="727"/>
    </location>
</feature>
<dbReference type="GO" id="GO:0016020">
    <property type="term" value="C:membrane"/>
    <property type="evidence" value="ECO:0007669"/>
    <property type="project" value="UniProtKB-SubCell"/>
</dbReference>